<evidence type="ECO:0000313" key="15">
    <source>
        <dbReference type="Proteomes" id="UP000826195"/>
    </source>
</evidence>
<dbReference type="Proteomes" id="UP000826195">
    <property type="component" value="Unassembled WGS sequence"/>
</dbReference>
<name>A0AAV7IMI4_COTGL</name>
<evidence type="ECO:0000256" key="3">
    <source>
        <dbReference type="ARBA" id="ARBA00022574"/>
    </source>
</evidence>
<evidence type="ECO:0000256" key="2">
    <source>
        <dbReference type="ARBA" id="ARBA00022448"/>
    </source>
</evidence>
<feature type="compositionally biased region" description="Basic and acidic residues" evidence="12">
    <location>
        <begin position="121"/>
        <end position="137"/>
    </location>
</feature>
<evidence type="ECO:0000256" key="10">
    <source>
        <dbReference type="ARBA" id="ARBA00023136"/>
    </source>
</evidence>
<evidence type="ECO:0008006" key="16">
    <source>
        <dbReference type="Google" id="ProtNLM"/>
    </source>
</evidence>
<dbReference type="InterPro" id="IPR015943">
    <property type="entry name" value="WD40/YVTN_repeat-like_dom_sf"/>
</dbReference>
<dbReference type="InterPro" id="IPR036322">
    <property type="entry name" value="WD40_repeat_dom_sf"/>
</dbReference>
<keyword evidence="4 13" id="KW-0812">Transmembrane</keyword>
<evidence type="ECO:0000256" key="6">
    <source>
        <dbReference type="ARBA" id="ARBA00022824"/>
    </source>
</evidence>
<evidence type="ECO:0000256" key="1">
    <source>
        <dbReference type="ARBA" id="ARBA00004389"/>
    </source>
</evidence>
<proteinExistence type="predicted"/>
<evidence type="ECO:0000256" key="5">
    <source>
        <dbReference type="ARBA" id="ARBA00022737"/>
    </source>
</evidence>
<dbReference type="GO" id="GO:0003400">
    <property type="term" value="P:regulation of COPII vesicle coating"/>
    <property type="evidence" value="ECO:0007669"/>
    <property type="project" value="TreeGrafter"/>
</dbReference>
<evidence type="ECO:0000313" key="14">
    <source>
        <dbReference type="EMBL" id="KAH0554337.1"/>
    </source>
</evidence>
<keyword evidence="7" id="KW-0931">ER-Golgi transport</keyword>
<feature type="region of interest" description="Disordered" evidence="12">
    <location>
        <begin position="118"/>
        <end position="154"/>
    </location>
</feature>
<evidence type="ECO:0000256" key="9">
    <source>
        <dbReference type="ARBA" id="ARBA00022989"/>
    </source>
</evidence>
<keyword evidence="2" id="KW-0813">Transport</keyword>
<dbReference type="SUPFAM" id="SSF50978">
    <property type="entry name" value="WD40 repeat-like"/>
    <property type="match status" value="1"/>
</dbReference>
<sequence length="437" mass="48410">MPSRRNNEGLLARVNFPLYTIQMLTNRHVLVGGGGGSSKTGVANGFEIFELSHDGSNFIAEEVTRHETGPSVVMNCASFNNSKKTWLVAGQESHCQLYNVVPRVVAVENGEVVAGANSNFKENDNSLRQRKLNEKKGNSSSNSNTEKVENIRDSNSNIKHKKLQLILKPSTSIQTDFSEPEPLQRIVRVSSNGKVMATGGLDGVIRLWKFPQFEKMYDLKAHTKEVDDIDFNINGTFVATIAKDNRAFVWNVVEGKKYKELSWVPLNGAKYLFKRLRFKIPNEKKSATQLYMLSNATSSKLPSYLQLWDVDQGIIIKSAPYKETLSAIAVSDDGKFVAVGTMFSGSIDIYIAFSLQKALHVSGAHSMFVTGLEFLPITLDGPSITSNSETAVISISVDNRICIHSIPFRHALPFWLVTLLIILSICGAFIFCSYMGI</sequence>
<keyword evidence="6" id="KW-0256">Endoplasmic reticulum</keyword>
<dbReference type="PROSITE" id="PS00678">
    <property type="entry name" value="WD_REPEATS_1"/>
    <property type="match status" value="1"/>
</dbReference>
<dbReference type="InterPro" id="IPR045260">
    <property type="entry name" value="Sec12-like"/>
</dbReference>
<keyword evidence="15" id="KW-1185">Reference proteome</keyword>
<keyword evidence="9 13" id="KW-1133">Transmembrane helix</keyword>
<dbReference type="AlphaFoldDB" id="A0AAV7IMI4"/>
<comment type="caution">
    <text evidence="14">The sequence shown here is derived from an EMBL/GenBank/DDBJ whole genome shotgun (WGS) entry which is preliminary data.</text>
</comment>
<evidence type="ECO:0000256" key="12">
    <source>
        <dbReference type="SAM" id="MobiDB-lite"/>
    </source>
</evidence>
<dbReference type="PROSITE" id="PS50294">
    <property type="entry name" value="WD_REPEATS_REGION"/>
    <property type="match status" value="1"/>
</dbReference>
<keyword evidence="3 11" id="KW-0853">WD repeat</keyword>
<feature type="repeat" description="WD" evidence="11">
    <location>
        <begin position="187"/>
        <end position="218"/>
    </location>
</feature>
<feature type="transmembrane region" description="Helical" evidence="13">
    <location>
        <begin position="412"/>
        <end position="434"/>
    </location>
</feature>
<dbReference type="GO" id="GO:0005789">
    <property type="term" value="C:endoplasmic reticulum membrane"/>
    <property type="evidence" value="ECO:0007669"/>
    <property type="project" value="UniProtKB-SubCell"/>
</dbReference>
<dbReference type="EMBL" id="JAHXZJ010001119">
    <property type="protein sequence ID" value="KAH0554337.1"/>
    <property type="molecule type" value="Genomic_DNA"/>
</dbReference>
<dbReference type="PANTHER" id="PTHR23284:SF0">
    <property type="entry name" value="PROLACTIN REGULATORY ELEMENT-BINDING PROTEIN"/>
    <property type="match status" value="1"/>
</dbReference>
<reference evidence="14 15" key="1">
    <citation type="journal article" date="2021" name="J. Hered.">
        <title>A chromosome-level genome assembly of the parasitoid wasp, Cotesia glomerata (Hymenoptera: Braconidae).</title>
        <authorList>
            <person name="Pinto B.J."/>
            <person name="Weis J.J."/>
            <person name="Gamble T."/>
            <person name="Ode P.J."/>
            <person name="Paul R."/>
            <person name="Zaspel J.M."/>
        </authorList>
    </citation>
    <scope>NUCLEOTIDE SEQUENCE [LARGE SCALE GENOMIC DNA]</scope>
    <source>
        <strain evidence="14">CgM1</strain>
    </source>
</reference>
<evidence type="ECO:0000256" key="13">
    <source>
        <dbReference type="SAM" id="Phobius"/>
    </source>
</evidence>
<evidence type="ECO:0000256" key="8">
    <source>
        <dbReference type="ARBA" id="ARBA00022927"/>
    </source>
</evidence>
<evidence type="ECO:0000256" key="7">
    <source>
        <dbReference type="ARBA" id="ARBA00022892"/>
    </source>
</evidence>
<evidence type="ECO:0000256" key="4">
    <source>
        <dbReference type="ARBA" id="ARBA00022692"/>
    </source>
</evidence>
<dbReference type="Pfam" id="PF00400">
    <property type="entry name" value="WD40"/>
    <property type="match status" value="2"/>
</dbReference>
<accession>A0AAV7IMI4</accession>
<keyword evidence="8" id="KW-0653">Protein transport</keyword>
<dbReference type="Gene3D" id="2.130.10.10">
    <property type="entry name" value="YVTN repeat-like/Quinoprotein amine dehydrogenase"/>
    <property type="match status" value="1"/>
</dbReference>
<protein>
    <recommendedName>
        <fullName evidence="16">Prolactin regulatory element-binding protein</fullName>
    </recommendedName>
</protein>
<keyword evidence="10 13" id="KW-0472">Membrane</keyword>
<comment type="subcellular location">
    <subcellularLocation>
        <location evidence="1">Endoplasmic reticulum membrane</location>
        <topology evidence="1">Single-pass membrane protein</topology>
    </subcellularLocation>
</comment>
<organism evidence="14 15">
    <name type="scientific">Cotesia glomerata</name>
    <name type="common">Lepidopteran parasitic wasp</name>
    <name type="synonym">Apanteles glomeratus</name>
    <dbReference type="NCBI Taxonomy" id="32391"/>
    <lineage>
        <taxon>Eukaryota</taxon>
        <taxon>Metazoa</taxon>
        <taxon>Ecdysozoa</taxon>
        <taxon>Arthropoda</taxon>
        <taxon>Hexapoda</taxon>
        <taxon>Insecta</taxon>
        <taxon>Pterygota</taxon>
        <taxon>Neoptera</taxon>
        <taxon>Endopterygota</taxon>
        <taxon>Hymenoptera</taxon>
        <taxon>Apocrita</taxon>
        <taxon>Ichneumonoidea</taxon>
        <taxon>Braconidae</taxon>
        <taxon>Microgastrinae</taxon>
        <taxon>Cotesia</taxon>
    </lineage>
</organism>
<feature type="repeat" description="WD" evidence="11">
    <location>
        <begin position="219"/>
        <end position="260"/>
    </location>
</feature>
<dbReference type="GO" id="GO:0015031">
    <property type="term" value="P:protein transport"/>
    <property type="evidence" value="ECO:0007669"/>
    <property type="project" value="UniProtKB-KW"/>
</dbReference>
<dbReference type="GO" id="GO:0006888">
    <property type="term" value="P:endoplasmic reticulum to Golgi vesicle-mediated transport"/>
    <property type="evidence" value="ECO:0007669"/>
    <property type="project" value="TreeGrafter"/>
</dbReference>
<dbReference type="GO" id="GO:0005085">
    <property type="term" value="F:guanyl-nucleotide exchange factor activity"/>
    <property type="evidence" value="ECO:0007669"/>
    <property type="project" value="InterPro"/>
</dbReference>
<keyword evidence="5" id="KW-0677">Repeat</keyword>
<dbReference type="InterPro" id="IPR019775">
    <property type="entry name" value="WD40_repeat_CS"/>
</dbReference>
<dbReference type="InterPro" id="IPR001680">
    <property type="entry name" value="WD40_rpt"/>
</dbReference>
<dbReference type="PANTHER" id="PTHR23284">
    <property type="entry name" value="PROLACTIN REGULATORY ELEMENT BINDING PROTEIN"/>
    <property type="match status" value="1"/>
</dbReference>
<dbReference type="PROSITE" id="PS50082">
    <property type="entry name" value="WD_REPEATS_2"/>
    <property type="match status" value="2"/>
</dbReference>
<gene>
    <name evidence="14" type="ORF">KQX54_009607</name>
</gene>
<dbReference type="SMART" id="SM00320">
    <property type="entry name" value="WD40"/>
    <property type="match status" value="4"/>
</dbReference>
<evidence type="ECO:0000256" key="11">
    <source>
        <dbReference type="PROSITE-ProRule" id="PRU00221"/>
    </source>
</evidence>